<sequence>MSQTQKRIIIQAYVTDIPGTPEERPFQLGNEFCKQMLERPIKAQVQLPAYDNIHLLPKFDSQKGKAWFIYDLDVTGRMTREELSKIPHEVYLASCRRDGDNVFWTFTPREIWSKQAKNYASMYTWGGGPEQERLAKLKGED</sequence>
<accession>A0A6A6I4R8</accession>
<gene>
    <name evidence="1" type="ORF">BU26DRAFT_522318</name>
</gene>
<keyword evidence="2" id="KW-1185">Reference proteome</keyword>
<evidence type="ECO:0000313" key="2">
    <source>
        <dbReference type="Proteomes" id="UP000800094"/>
    </source>
</evidence>
<name>A0A6A6I4R8_9PLEO</name>
<evidence type="ECO:0000313" key="1">
    <source>
        <dbReference type="EMBL" id="KAF2245219.1"/>
    </source>
</evidence>
<reference evidence="1" key="1">
    <citation type="journal article" date="2020" name="Stud. Mycol.">
        <title>101 Dothideomycetes genomes: a test case for predicting lifestyles and emergence of pathogens.</title>
        <authorList>
            <person name="Haridas S."/>
            <person name="Albert R."/>
            <person name="Binder M."/>
            <person name="Bloem J."/>
            <person name="Labutti K."/>
            <person name="Salamov A."/>
            <person name="Andreopoulos B."/>
            <person name="Baker S."/>
            <person name="Barry K."/>
            <person name="Bills G."/>
            <person name="Bluhm B."/>
            <person name="Cannon C."/>
            <person name="Castanera R."/>
            <person name="Culley D."/>
            <person name="Daum C."/>
            <person name="Ezra D."/>
            <person name="Gonzalez J."/>
            <person name="Henrissat B."/>
            <person name="Kuo A."/>
            <person name="Liang C."/>
            <person name="Lipzen A."/>
            <person name="Lutzoni F."/>
            <person name="Magnuson J."/>
            <person name="Mondo S."/>
            <person name="Nolan M."/>
            <person name="Ohm R."/>
            <person name="Pangilinan J."/>
            <person name="Park H.-J."/>
            <person name="Ramirez L."/>
            <person name="Alfaro M."/>
            <person name="Sun H."/>
            <person name="Tritt A."/>
            <person name="Yoshinaga Y."/>
            <person name="Zwiers L.-H."/>
            <person name="Turgeon B."/>
            <person name="Goodwin S."/>
            <person name="Spatafora J."/>
            <person name="Crous P."/>
            <person name="Grigoriev I."/>
        </authorList>
    </citation>
    <scope>NUCLEOTIDE SEQUENCE</scope>
    <source>
        <strain evidence="1">CBS 122368</strain>
    </source>
</reference>
<dbReference type="GeneID" id="54583091"/>
<protein>
    <submittedName>
        <fullName evidence="1">Uncharacterized protein</fullName>
    </submittedName>
</protein>
<proteinExistence type="predicted"/>
<dbReference type="EMBL" id="ML987201">
    <property type="protein sequence ID" value="KAF2245219.1"/>
    <property type="molecule type" value="Genomic_DNA"/>
</dbReference>
<dbReference type="RefSeq" id="XP_033680223.1">
    <property type="nucleotide sequence ID" value="XM_033829761.1"/>
</dbReference>
<dbReference type="OrthoDB" id="4297596at2759"/>
<dbReference type="AlphaFoldDB" id="A0A6A6I4R8"/>
<dbReference type="Proteomes" id="UP000800094">
    <property type="component" value="Unassembled WGS sequence"/>
</dbReference>
<organism evidence="1 2">
    <name type="scientific">Trematosphaeria pertusa</name>
    <dbReference type="NCBI Taxonomy" id="390896"/>
    <lineage>
        <taxon>Eukaryota</taxon>
        <taxon>Fungi</taxon>
        <taxon>Dikarya</taxon>
        <taxon>Ascomycota</taxon>
        <taxon>Pezizomycotina</taxon>
        <taxon>Dothideomycetes</taxon>
        <taxon>Pleosporomycetidae</taxon>
        <taxon>Pleosporales</taxon>
        <taxon>Massarineae</taxon>
        <taxon>Trematosphaeriaceae</taxon>
        <taxon>Trematosphaeria</taxon>
    </lineage>
</organism>